<accession>A0A511ZG16</accession>
<evidence type="ECO:0000313" key="2">
    <source>
        <dbReference type="Proteomes" id="UP000321558"/>
    </source>
</evidence>
<dbReference type="AlphaFoldDB" id="A0A511ZG16"/>
<comment type="caution">
    <text evidence="1">The sequence shown here is derived from an EMBL/GenBank/DDBJ whole genome shotgun (WGS) entry which is preliminary data.</text>
</comment>
<dbReference type="Proteomes" id="UP000321558">
    <property type="component" value="Unassembled WGS sequence"/>
</dbReference>
<sequence>MRNIIILLLLVIFFLSGLVFGMQKNETAEQTAIPDESAVEVAEEINEQEQIIITETDVLEEGNYSLTNRTAATMEGIVKGLFEVIVSIMYGIGELFF</sequence>
<proteinExistence type="predicted"/>
<keyword evidence="2" id="KW-1185">Reference proteome</keyword>
<dbReference type="OrthoDB" id="2721812at2"/>
<evidence type="ECO:0008006" key="3">
    <source>
        <dbReference type="Google" id="ProtNLM"/>
    </source>
</evidence>
<dbReference type="RefSeq" id="WP_147209463.1">
    <property type="nucleotide sequence ID" value="NZ_BJYM01000004.1"/>
</dbReference>
<dbReference type="EMBL" id="BJYM01000004">
    <property type="protein sequence ID" value="GEN86396.1"/>
    <property type="molecule type" value="Genomic_DNA"/>
</dbReference>
<protein>
    <recommendedName>
        <fullName evidence="3">DUF3679 domain-containing protein</fullName>
    </recommendedName>
</protein>
<dbReference type="STRING" id="582851.GCA_900162665_00495"/>
<gene>
    <name evidence="1" type="ORF">OSO01_11350</name>
</gene>
<reference evidence="1 2" key="1">
    <citation type="submission" date="2019-07" db="EMBL/GenBank/DDBJ databases">
        <title>Whole genome shotgun sequence of Oceanobacillus sojae NBRC 105379.</title>
        <authorList>
            <person name="Hosoyama A."/>
            <person name="Uohara A."/>
            <person name="Ohji S."/>
            <person name="Ichikawa N."/>
        </authorList>
    </citation>
    <scope>NUCLEOTIDE SEQUENCE [LARGE SCALE GENOMIC DNA]</scope>
    <source>
        <strain evidence="1 2">NBRC 105379</strain>
    </source>
</reference>
<evidence type="ECO:0000313" key="1">
    <source>
        <dbReference type="EMBL" id="GEN86396.1"/>
    </source>
</evidence>
<organism evidence="1 2">
    <name type="scientific">Oceanobacillus sojae</name>
    <dbReference type="NCBI Taxonomy" id="582851"/>
    <lineage>
        <taxon>Bacteria</taxon>
        <taxon>Bacillati</taxon>
        <taxon>Bacillota</taxon>
        <taxon>Bacilli</taxon>
        <taxon>Bacillales</taxon>
        <taxon>Bacillaceae</taxon>
        <taxon>Oceanobacillus</taxon>
    </lineage>
</organism>
<name>A0A511ZG16_9BACI</name>